<dbReference type="EMBL" id="JAXUIC010000010">
    <property type="protein sequence ID" value="KAK4567609.1"/>
    <property type="molecule type" value="Genomic_DNA"/>
</dbReference>
<evidence type="ECO:0000313" key="2">
    <source>
        <dbReference type="EMBL" id="KAK4579742.1"/>
    </source>
</evidence>
<dbReference type="AlphaFoldDB" id="A0AAN7IP00"/>
<sequence length="48" mass="5359">MSWLSLRFKEMVTARKYILQEECNAQLHSASAAPCPAHNGLQSSKVIL</sequence>
<dbReference type="EMBL" id="JAXUIC010000008">
    <property type="protein sequence ID" value="KAK4579742.1"/>
    <property type="molecule type" value="Genomic_DNA"/>
</dbReference>
<comment type="caution">
    <text evidence="2">The sequence shown here is derived from an EMBL/GenBank/DDBJ whole genome shotgun (WGS) entry which is preliminary data.</text>
</comment>
<accession>A0AAN7IP00</accession>
<name>A0AAN7IP00_QUERU</name>
<evidence type="ECO:0000313" key="1">
    <source>
        <dbReference type="EMBL" id="KAK4567609.1"/>
    </source>
</evidence>
<dbReference type="Proteomes" id="UP001324115">
    <property type="component" value="Unassembled WGS sequence"/>
</dbReference>
<proteinExistence type="predicted"/>
<organism evidence="2 3">
    <name type="scientific">Quercus rubra</name>
    <name type="common">Northern red oak</name>
    <name type="synonym">Quercus borealis</name>
    <dbReference type="NCBI Taxonomy" id="3512"/>
    <lineage>
        <taxon>Eukaryota</taxon>
        <taxon>Viridiplantae</taxon>
        <taxon>Streptophyta</taxon>
        <taxon>Embryophyta</taxon>
        <taxon>Tracheophyta</taxon>
        <taxon>Spermatophyta</taxon>
        <taxon>Magnoliopsida</taxon>
        <taxon>eudicotyledons</taxon>
        <taxon>Gunneridae</taxon>
        <taxon>Pentapetalae</taxon>
        <taxon>rosids</taxon>
        <taxon>fabids</taxon>
        <taxon>Fagales</taxon>
        <taxon>Fagaceae</taxon>
        <taxon>Quercus</taxon>
    </lineage>
</organism>
<protein>
    <submittedName>
        <fullName evidence="2">Uncharacterized protein</fullName>
    </submittedName>
</protein>
<reference evidence="2 3" key="1">
    <citation type="journal article" date="2023" name="G3 (Bethesda)">
        <title>A haplotype-resolved chromosome-scale genome for Quercus rubra L. provides insights into the genetics of adaptive traits for red oak species.</title>
        <authorList>
            <person name="Kapoor B."/>
            <person name="Jenkins J."/>
            <person name="Schmutz J."/>
            <person name="Zhebentyayeva T."/>
            <person name="Kuelheim C."/>
            <person name="Coggeshall M."/>
            <person name="Heim C."/>
            <person name="Lasky J.R."/>
            <person name="Leites L."/>
            <person name="Islam-Faridi N."/>
            <person name="Romero-Severson J."/>
            <person name="DeLeo V.L."/>
            <person name="Lucas S.M."/>
            <person name="Lazic D."/>
            <person name="Gailing O."/>
            <person name="Carlson J."/>
            <person name="Staton M."/>
        </authorList>
    </citation>
    <scope>NUCLEOTIDE SEQUENCE [LARGE SCALE GENOMIC DNA]</scope>
    <source>
        <strain evidence="2">Pseudo-F2</strain>
    </source>
</reference>
<keyword evidence="3" id="KW-1185">Reference proteome</keyword>
<gene>
    <name evidence="1" type="ORF">RGQ29_003391</name>
    <name evidence="2" type="ORF">RGQ29_029416</name>
</gene>
<evidence type="ECO:0000313" key="3">
    <source>
        <dbReference type="Proteomes" id="UP001324115"/>
    </source>
</evidence>